<dbReference type="Proteomes" id="UP000324800">
    <property type="component" value="Unassembled WGS sequence"/>
</dbReference>
<proteinExistence type="predicted"/>
<name>A0A5J4TE66_9EUKA</name>
<organism evidence="2 3">
    <name type="scientific">Streblomastix strix</name>
    <dbReference type="NCBI Taxonomy" id="222440"/>
    <lineage>
        <taxon>Eukaryota</taxon>
        <taxon>Metamonada</taxon>
        <taxon>Preaxostyla</taxon>
        <taxon>Oxymonadida</taxon>
        <taxon>Streblomastigidae</taxon>
        <taxon>Streblomastix</taxon>
    </lineage>
</organism>
<feature type="non-terminal residue" evidence="2">
    <location>
        <position position="77"/>
    </location>
</feature>
<accession>A0A5J4TE66</accession>
<evidence type="ECO:0000313" key="3">
    <source>
        <dbReference type="Proteomes" id="UP000324800"/>
    </source>
</evidence>
<comment type="caution">
    <text evidence="2">The sequence shown here is derived from an EMBL/GenBank/DDBJ whole genome shotgun (WGS) entry which is preliminary data.</text>
</comment>
<reference evidence="2 3" key="1">
    <citation type="submission" date="2019-03" db="EMBL/GenBank/DDBJ databases">
        <title>Single cell metagenomics reveals metabolic interactions within the superorganism composed of flagellate Streblomastix strix and complex community of Bacteroidetes bacteria on its surface.</title>
        <authorList>
            <person name="Treitli S.C."/>
            <person name="Kolisko M."/>
            <person name="Husnik F."/>
            <person name="Keeling P."/>
            <person name="Hampl V."/>
        </authorList>
    </citation>
    <scope>NUCLEOTIDE SEQUENCE [LARGE SCALE GENOMIC DNA]</scope>
    <source>
        <strain evidence="2">ST1C</strain>
    </source>
</reference>
<protein>
    <submittedName>
        <fullName evidence="2">Uncharacterized protein</fullName>
    </submittedName>
</protein>
<feature type="region of interest" description="Disordered" evidence="1">
    <location>
        <begin position="1"/>
        <end position="33"/>
    </location>
</feature>
<sequence>MTASNNQKKTSAMRASSAEQFSGQSTAQALNQDSERIFRNSIENIKSGNFTDDNTQENVLKQILCLLVSRVQFPLST</sequence>
<dbReference type="EMBL" id="SNRW01033805">
    <property type="protein sequence ID" value="KAA6355930.1"/>
    <property type="molecule type" value="Genomic_DNA"/>
</dbReference>
<evidence type="ECO:0000256" key="1">
    <source>
        <dbReference type="SAM" id="MobiDB-lite"/>
    </source>
</evidence>
<gene>
    <name evidence="2" type="ORF">EZS28_048543</name>
</gene>
<feature type="compositionally biased region" description="Polar residues" evidence="1">
    <location>
        <begin position="1"/>
        <end position="32"/>
    </location>
</feature>
<evidence type="ECO:0000313" key="2">
    <source>
        <dbReference type="EMBL" id="KAA6355930.1"/>
    </source>
</evidence>
<dbReference type="AlphaFoldDB" id="A0A5J4TE66"/>